<dbReference type="FunFam" id="1.10.10.820:FF:000001">
    <property type="entry name" value="Myosin heavy chain"/>
    <property type="match status" value="1"/>
</dbReference>
<dbReference type="FunFam" id="3.40.850.10:FF:000101">
    <property type="entry name" value="Slow myosin heavy chain 2"/>
    <property type="match status" value="1"/>
</dbReference>
<feature type="region of interest" description="Disordered" evidence="11">
    <location>
        <begin position="1293"/>
        <end position="1359"/>
    </location>
</feature>
<dbReference type="PROSITE" id="PS51456">
    <property type="entry name" value="MYOSIN_MOTOR"/>
    <property type="match status" value="1"/>
</dbReference>
<keyword evidence="7 9" id="KW-0505">Motor protein</keyword>
<dbReference type="PRINTS" id="PR00193">
    <property type="entry name" value="MYOSINHEAVY"/>
</dbReference>
<feature type="region of interest" description="Actin-binding" evidence="9">
    <location>
        <begin position="716"/>
        <end position="738"/>
    </location>
</feature>
<dbReference type="EMBL" id="JAERUA010000020">
    <property type="protein sequence ID" value="KAI1885884.1"/>
    <property type="molecule type" value="Genomic_DNA"/>
</dbReference>
<dbReference type="GO" id="GO:0016020">
    <property type="term" value="C:membrane"/>
    <property type="evidence" value="ECO:0007669"/>
    <property type="project" value="TreeGrafter"/>
</dbReference>
<dbReference type="FunFam" id="1.20.120.720:FF:000002">
    <property type="entry name" value="Myosin heavy chain 10"/>
    <property type="match status" value="1"/>
</dbReference>
<proteinExistence type="inferred from homology"/>
<gene>
    <name evidence="14" type="ORF">AGOR_G00208360</name>
</gene>
<dbReference type="InterPro" id="IPR002928">
    <property type="entry name" value="Myosin_tail"/>
</dbReference>
<dbReference type="Gene3D" id="1.10.10.820">
    <property type="match status" value="1"/>
</dbReference>
<feature type="domain" description="Myosin N-terminal SH3-like" evidence="13">
    <location>
        <begin position="38"/>
        <end position="88"/>
    </location>
</feature>
<feature type="domain" description="Myosin motor" evidence="12">
    <location>
        <begin position="92"/>
        <end position="838"/>
    </location>
</feature>
<dbReference type="PANTHER" id="PTHR13140:SF857">
    <property type="entry name" value="MYOSIN-11"/>
    <property type="match status" value="1"/>
</dbReference>
<feature type="compositionally biased region" description="Basic and acidic residues" evidence="11">
    <location>
        <begin position="1446"/>
        <end position="1479"/>
    </location>
</feature>
<dbReference type="OrthoDB" id="10254995at2759"/>
<keyword evidence="2 9" id="KW-0547">Nucleotide-binding</keyword>
<dbReference type="SUPFAM" id="SSF52540">
    <property type="entry name" value="P-loop containing nucleoside triphosphate hydrolases"/>
    <property type="match status" value="1"/>
</dbReference>
<dbReference type="GO" id="GO:0007015">
    <property type="term" value="P:actin filament organization"/>
    <property type="evidence" value="ECO:0007669"/>
    <property type="project" value="TreeGrafter"/>
</dbReference>
<accession>A0A8T3CRK6</accession>
<feature type="coiled-coil region" evidence="10">
    <location>
        <begin position="902"/>
        <end position="1104"/>
    </location>
</feature>
<dbReference type="InterPro" id="IPR001609">
    <property type="entry name" value="Myosin_head_motor_dom-like"/>
</dbReference>
<feature type="compositionally biased region" description="Basic and acidic residues" evidence="11">
    <location>
        <begin position="1303"/>
        <end position="1313"/>
    </location>
</feature>
<feature type="compositionally biased region" description="Basic and acidic residues" evidence="11">
    <location>
        <begin position="1519"/>
        <end position="1539"/>
    </location>
</feature>
<dbReference type="InterPro" id="IPR008989">
    <property type="entry name" value="Myosin_S1_N"/>
</dbReference>
<feature type="binding site" evidence="9">
    <location>
        <begin position="185"/>
        <end position="192"/>
    </location>
    <ligand>
        <name>ATP</name>
        <dbReference type="ChEBI" id="CHEBI:30616"/>
    </ligand>
</feature>
<dbReference type="FunFam" id="1.20.5.340:FF:000009">
    <property type="entry name" value="myosin-11 isoform X2"/>
    <property type="match status" value="1"/>
</dbReference>
<evidence type="ECO:0000256" key="10">
    <source>
        <dbReference type="SAM" id="Coils"/>
    </source>
</evidence>
<keyword evidence="3 9" id="KW-0067">ATP-binding</keyword>
<dbReference type="GO" id="GO:0016459">
    <property type="term" value="C:myosin complex"/>
    <property type="evidence" value="ECO:0007669"/>
    <property type="project" value="UniProtKB-KW"/>
</dbReference>
<feature type="region of interest" description="Disordered" evidence="11">
    <location>
        <begin position="1519"/>
        <end position="1556"/>
    </location>
</feature>
<dbReference type="GO" id="GO:0000146">
    <property type="term" value="F:microfilament motor activity"/>
    <property type="evidence" value="ECO:0007669"/>
    <property type="project" value="TreeGrafter"/>
</dbReference>
<sequence>MSRPTGGGVNDVTRFLSTGAGPASPTSVFSASSQADWAAKRLVWVPSEKHGFEAASVREERGDEVEVELTDSSRRVTLSREEVQRMNPPRFSKVEDMADLTCLNEASVLHNLRERYYSGLIYTYSGLFCVVINPYKNLPIYTESIVEMYRGKKRHEMPPHIYAISEAAYRSMLQDREDQSILCTGESGAGKTENTKKVIQYLAHVASSHKTGTLGRSKDSSLQMDNLKSAPRGSGMVNRGELERQLLQANPILEAFGNAKTVKNDNSSRFGKFIRINFDVAGYIVGANIETYLLEKSRAIRQAKDERTFHIFYQLLCGASEATRADLLLASADQYRFLSGGSIPLPGQSDVENFAQTMDSMSIMGFNQEESLAMMKVISSVLQFGNISFTKEKNTDQASMPDDTAAQKLCHLLGISVVEFTRAILTPRIKVGREYVQKAQTKEQADFAVEALAKATYERLFRWLVHRINRALDRRQRQGASFIGILDIAGFEIFQLNSFEQLCINYTNEKLQQLFNHTMFVLEQEEYQREGIEWNFIDFGLDLQPCIDLIERPAHPPGVLALLDEECWFPRATDRSFVDKLSAEQGSHPKFHRPRQLRQEADFSILHYAGKVDYKADEWLVKNMDPLNDNVASLLHQSSDHFISELWREDIQTLPRVYFFDSYATLQTNGSDMERIVGLDQVGSGEGAGTVSFGAAGLKTKKGMFRTVGQLYKESLTKLMATLRNTNPNFLRCIIPNHEKRAGKLTPHLVLDQLRCNGVLEGIRICRQGFPNRIPFQEFRQRYEILTPNAIPRTFMDGKQACELMISALELDQNLFRVGQSKVFFRAGVLAHLEEERDLKITDTIIRFQSAARGFLARRAFLKKQQQLSALRVMQRNCAAYLKLRNWQWWRLFTKVKPLLQVTRQDEEIQVREAELQKAKDKLTKVEQDFNELERKHQQLVEEKAVLTDQLQAEAELFAEAEEMRARLASRKQELEDVLGELEGRLEEEEERGVQLTNEKKRLQQNVQDLEEQLEEEEGARQRLLLEKVTLETKVKSLEAETLNLSEQRDRLSKEKKQIEERLSEVTDQLTEEEEKVKSLNKLKNKQEAVIADLEERLKREEQGRLEQEKWRRRMEGEAVEAQEQLSDLGMLAGELRGSLAQREKEITSLQARLEEEGARRAEAHRSLREAMSQVSELKEEVENERGMRERAEKQRRDLGEELEALRTELEDTLDTTAAQQELRSRREAELGELQRCVEEETRRHEAQLSELRVRHCAAIDSLQEQLDNSKRARQSLEKAKVVLEEERASLTGELKALQGGKMESERGRKRAEGQLQELNARLAQADREREEREERVHKLQSEIESLSSALSASDSKSLRLGKEVSSLESQLHDAQELLQDETRQKLALGSRVRALEEEKAGLMERVEEEEEKVKELNRQIQTHTQQLAELRRQTEEVNSAVEVGEESRRKLQRDLESAVQRERTREEEKERVERQRERLREEIEDMTLALQRERQNCTALEKRQKKFDQCLADEKAVSARLAEERDRAEAESREKETRALSLSRALQRPQSRRRS</sequence>
<feature type="region of interest" description="Disordered" evidence="11">
    <location>
        <begin position="1"/>
        <end position="27"/>
    </location>
</feature>
<dbReference type="Gene3D" id="1.20.5.340">
    <property type="match status" value="4"/>
</dbReference>
<keyword evidence="8 9" id="KW-0009">Actin-binding</keyword>
<dbReference type="Pfam" id="PF02736">
    <property type="entry name" value="Myosin_N"/>
    <property type="match status" value="1"/>
</dbReference>
<feature type="region of interest" description="Disordered" evidence="11">
    <location>
        <begin position="1161"/>
        <end position="1197"/>
    </location>
</feature>
<comment type="caution">
    <text evidence="14">The sequence shown here is derived from an EMBL/GenBank/DDBJ whole genome shotgun (WGS) entry which is preliminary data.</text>
</comment>
<keyword evidence="6 9" id="KW-0518">Myosin</keyword>
<dbReference type="GO" id="GO:0051015">
    <property type="term" value="F:actin filament binding"/>
    <property type="evidence" value="ECO:0007669"/>
    <property type="project" value="InterPro"/>
</dbReference>
<feature type="region of interest" description="Disordered" evidence="11">
    <location>
        <begin position="1430"/>
        <end position="1479"/>
    </location>
</feature>
<dbReference type="SUPFAM" id="SSF90257">
    <property type="entry name" value="Myosin rod fragments"/>
    <property type="match status" value="3"/>
</dbReference>
<protein>
    <recommendedName>
        <fullName evidence="16">Myosin-10-like</fullName>
    </recommendedName>
</protein>
<evidence type="ECO:0000256" key="11">
    <source>
        <dbReference type="SAM" id="MobiDB-lite"/>
    </source>
</evidence>
<dbReference type="Gene3D" id="3.40.850.10">
    <property type="entry name" value="Kinesin motor domain"/>
    <property type="match status" value="1"/>
</dbReference>
<keyword evidence="15" id="KW-1185">Reference proteome</keyword>
<evidence type="ECO:0000256" key="5">
    <source>
        <dbReference type="ARBA" id="ARBA00023054"/>
    </source>
</evidence>
<dbReference type="PROSITE" id="PS51844">
    <property type="entry name" value="SH3_LIKE"/>
    <property type="match status" value="1"/>
</dbReference>
<evidence type="ECO:0000256" key="8">
    <source>
        <dbReference type="ARBA" id="ARBA00023203"/>
    </source>
</evidence>
<dbReference type="SMART" id="SM00242">
    <property type="entry name" value="MYSc"/>
    <property type="match status" value="1"/>
</dbReference>
<dbReference type="PANTHER" id="PTHR13140">
    <property type="entry name" value="MYOSIN"/>
    <property type="match status" value="1"/>
</dbReference>
<feature type="compositionally biased region" description="Basic and acidic residues" evidence="11">
    <location>
        <begin position="1177"/>
        <end position="1197"/>
    </location>
</feature>
<dbReference type="Gene3D" id="1.20.58.530">
    <property type="match status" value="1"/>
</dbReference>
<evidence type="ECO:0000256" key="3">
    <source>
        <dbReference type="ARBA" id="ARBA00022840"/>
    </source>
</evidence>
<name>A0A8T3CRK6_9TELE</name>
<dbReference type="FunFam" id="3.30.70.1590:FF:000001">
    <property type="entry name" value="Myosin heavy chain"/>
    <property type="match status" value="1"/>
</dbReference>
<dbReference type="PROSITE" id="PS50096">
    <property type="entry name" value="IQ"/>
    <property type="match status" value="1"/>
</dbReference>
<organism evidence="14 15">
    <name type="scientific">Albula goreensis</name>
    <dbReference type="NCBI Taxonomy" id="1534307"/>
    <lineage>
        <taxon>Eukaryota</taxon>
        <taxon>Metazoa</taxon>
        <taxon>Chordata</taxon>
        <taxon>Craniata</taxon>
        <taxon>Vertebrata</taxon>
        <taxon>Euteleostomi</taxon>
        <taxon>Actinopterygii</taxon>
        <taxon>Neopterygii</taxon>
        <taxon>Teleostei</taxon>
        <taxon>Albuliformes</taxon>
        <taxon>Albulidae</taxon>
        <taxon>Albula</taxon>
    </lineage>
</organism>
<feature type="compositionally biased region" description="Basic and acidic residues" evidence="11">
    <location>
        <begin position="1325"/>
        <end position="1342"/>
    </location>
</feature>
<keyword evidence="5 10" id="KW-0175">Coiled coil</keyword>
<evidence type="ECO:0000256" key="7">
    <source>
        <dbReference type="ARBA" id="ARBA00023175"/>
    </source>
</evidence>
<dbReference type="Gene3D" id="4.10.270.10">
    <property type="entry name" value="Myosin, subunit A"/>
    <property type="match status" value="1"/>
</dbReference>
<evidence type="ECO:0008006" key="16">
    <source>
        <dbReference type="Google" id="ProtNLM"/>
    </source>
</evidence>
<dbReference type="Gene3D" id="3.30.70.1590">
    <property type="match status" value="1"/>
</dbReference>
<dbReference type="Gene3D" id="2.30.30.360">
    <property type="entry name" value="Myosin S1 fragment, N-terminal"/>
    <property type="match status" value="1"/>
</dbReference>
<evidence type="ECO:0000313" key="15">
    <source>
        <dbReference type="Proteomes" id="UP000829720"/>
    </source>
</evidence>
<dbReference type="InterPro" id="IPR027417">
    <property type="entry name" value="P-loop_NTPase"/>
</dbReference>
<dbReference type="InterPro" id="IPR036961">
    <property type="entry name" value="Kinesin_motor_dom_sf"/>
</dbReference>
<dbReference type="GO" id="GO:0005524">
    <property type="term" value="F:ATP binding"/>
    <property type="evidence" value="ECO:0007669"/>
    <property type="project" value="UniProtKB-UniRule"/>
</dbReference>
<evidence type="ECO:0000256" key="4">
    <source>
        <dbReference type="ARBA" id="ARBA00022860"/>
    </source>
</evidence>
<reference evidence="14" key="1">
    <citation type="submission" date="2021-01" db="EMBL/GenBank/DDBJ databases">
        <authorList>
            <person name="Zahm M."/>
            <person name="Roques C."/>
            <person name="Cabau C."/>
            <person name="Klopp C."/>
            <person name="Donnadieu C."/>
            <person name="Jouanno E."/>
            <person name="Lampietro C."/>
            <person name="Louis A."/>
            <person name="Herpin A."/>
            <person name="Echchiki A."/>
            <person name="Berthelot C."/>
            <person name="Parey E."/>
            <person name="Roest-Crollius H."/>
            <person name="Braasch I."/>
            <person name="Postlethwait J."/>
            <person name="Bobe J."/>
            <person name="Montfort J."/>
            <person name="Bouchez O."/>
            <person name="Begum T."/>
            <person name="Mejri S."/>
            <person name="Adams A."/>
            <person name="Chen W.-J."/>
            <person name="Guiguen Y."/>
        </authorList>
    </citation>
    <scope>NUCLEOTIDE SEQUENCE</scope>
    <source>
        <tissue evidence="14">Blood</tissue>
    </source>
</reference>
<evidence type="ECO:0000256" key="9">
    <source>
        <dbReference type="PROSITE-ProRule" id="PRU00782"/>
    </source>
</evidence>
<dbReference type="GO" id="GO:0005516">
    <property type="term" value="F:calmodulin binding"/>
    <property type="evidence" value="ECO:0007669"/>
    <property type="project" value="UniProtKB-KW"/>
</dbReference>
<dbReference type="FunFam" id="2.30.30.360:FF:000001">
    <property type="entry name" value="Myosin heavy chain"/>
    <property type="match status" value="1"/>
</dbReference>
<dbReference type="GO" id="GO:0005737">
    <property type="term" value="C:cytoplasm"/>
    <property type="evidence" value="ECO:0007669"/>
    <property type="project" value="TreeGrafter"/>
</dbReference>
<keyword evidence="4" id="KW-0112">Calmodulin-binding</keyword>
<comment type="similarity">
    <text evidence="1 9">Belongs to the TRAFAC class myosin-kinesin ATPase superfamily. Myosin family.</text>
</comment>
<evidence type="ECO:0000256" key="2">
    <source>
        <dbReference type="ARBA" id="ARBA00022741"/>
    </source>
</evidence>
<feature type="compositionally biased region" description="Low complexity" evidence="11">
    <location>
        <begin position="1343"/>
        <end position="1356"/>
    </location>
</feature>
<evidence type="ECO:0000313" key="14">
    <source>
        <dbReference type="EMBL" id="KAI1885884.1"/>
    </source>
</evidence>
<evidence type="ECO:0000259" key="12">
    <source>
        <dbReference type="PROSITE" id="PS51456"/>
    </source>
</evidence>
<evidence type="ECO:0000256" key="6">
    <source>
        <dbReference type="ARBA" id="ARBA00023123"/>
    </source>
</evidence>
<dbReference type="Pfam" id="PF01576">
    <property type="entry name" value="Myosin_tail_1"/>
    <property type="match status" value="1"/>
</dbReference>
<evidence type="ECO:0000256" key="1">
    <source>
        <dbReference type="ARBA" id="ARBA00008314"/>
    </source>
</evidence>
<dbReference type="InterPro" id="IPR004009">
    <property type="entry name" value="SH3_Myosin"/>
</dbReference>
<dbReference type="Gene3D" id="1.20.120.720">
    <property type="entry name" value="Myosin VI head, motor domain, U50 subdomain"/>
    <property type="match status" value="1"/>
</dbReference>
<dbReference type="Proteomes" id="UP000829720">
    <property type="component" value="Unassembled WGS sequence"/>
</dbReference>
<dbReference type="FunFam" id="1.20.5.4820:FF:000002">
    <property type="entry name" value="Myosin heavy chain 10"/>
    <property type="match status" value="1"/>
</dbReference>
<evidence type="ECO:0000259" key="13">
    <source>
        <dbReference type="PROSITE" id="PS51844"/>
    </source>
</evidence>
<dbReference type="Pfam" id="PF00063">
    <property type="entry name" value="Myosin_head"/>
    <property type="match status" value="1"/>
</dbReference>